<evidence type="ECO:0000256" key="5">
    <source>
        <dbReference type="ARBA" id="ARBA00022970"/>
    </source>
</evidence>
<evidence type="ECO:0000313" key="9">
    <source>
        <dbReference type="EMBL" id="ARQ00204.1"/>
    </source>
</evidence>
<organism evidence="9 10">
    <name type="scientific">Pseudorhodoplanes sinuspersici</name>
    <dbReference type="NCBI Taxonomy" id="1235591"/>
    <lineage>
        <taxon>Bacteria</taxon>
        <taxon>Pseudomonadati</taxon>
        <taxon>Pseudomonadota</taxon>
        <taxon>Alphaproteobacteria</taxon>
        <taxon>Hyphomicrobiales</taxon>
        <taxon>Pseudorhodoplanes</taxon>
    </lineage>
</organism>
<dbReference type="PANTHER" id="PTHR11795">
    <property type="entry name" value="BRANCHED-CHAIN AMINO ACID TRANSPORT SYSTEM PERMEASE PROTEIN LIVH"/>
    <property type="match status" value="1"/>
</dbReference>
<evidence type="ECO:0000256" key="8">
    <source>
        <dbReference type="ARBA" id="ARBA00037998"/>
    </source>
</evidence>
<evidence type="ECO:0000256" key="1">
    <source>
        <dbReference type="ARBA" id="ARBA00004651"/>
    </source>
</evidence>
<dbReference type="STRING" id="1235591.CAK95_14825"/>
<dbReference type="InterPro" id="IPR001851">
    <property type="entry name" value="ABC_transp_permease"/>
</dbReference>
<comment type="subcellular location">
    <subcellularLocation>
        <location evidence="1">Cell membrane</location>
        <topology evidence="1">Multi-pass membrane protein</topology>
    </subcellularLocation>
</comment>
<dbReference type="Proteomes" id="UP000194137">
    <property type="component" value="Chromosome"/>
</dbReference>
<evidence type="ECO:0000256" key="6">
    <source>
        <dbReference type="ARBA" id="ARBA00022989"/>
    </source>
</evidence>
<dbReference type="GO" id="GO:0022857">
    <property type="term" value="F:transmembrane transporter activity"/>
    <property type="evidence" value="ECO:0007669"/>
    <property type="project" value="InterPro"/>
</dbReference>
<gene>
    <name evidence="9" type="ORF">CAK95_14825</name>
</gene>
<name>A0A1W6ZS45_9HYPH</name>
<proteinExistence type="inferred from homology"/>
<comment type="similarity">
    <text evidence="8">Belongs to the binding-protein-dependent transport system permease family. LivHM subfamily.</text>
</comment>
<dbReference type="CDD" id="cd06582">
    <property type="entry name" value="TM_PBP1_LivH_like"/>
    <property type="match status" value="1"/>
</dbReference>
<keyword evidence="6" id="KW-1133">Transmembrane helix</keyword>
<dbReference type="AlphaFoldDB" id="A0A1W6ZS45"/>
<keyword evidence="2" id="KW-0813">Transport</keyword>
<accession>A0A1W6ZS45</accession>
<evidence type="ECO:0000256" key="4">
    <source>
        <dbReference type="ARBA" id="ARBA00022692"/>
    </source>
</evidence>
<keyword evidence="3" id="KW-1003">Cell membrane</keyword>
<evidence type="ECO:0000256" key="2">
    <source>
        <dbReference type="ARBA" id="ARBA00022448"/>
    </source>
</evidence>
<dbReference type="RefSeq" id="WP_086088601.1">
    <property type="nucleotide sequence ID" value="NZ_CP021112.1"/>
</dbReference>
<keyword evidence="4" id="KW-0812">Transmembrane</keyword>
<evidence type="ECO:0000313" key="10">
    <source>
        <dbReference type="Proteomes" id="UP000194137"/>
    </source>
</evidence>
<dbReference type="EMBL" id="CP021112">
    <property type="protein sequence ID" value="ARQ00204.1"/>
    <property type="molecule type" value="Genomic_DNA"/>
</dbReference>
<dbReference type="GO" id="GO:0006865">
    <property type="term" value="P:amino acid transport"/>
    <property type="evidence" value="ECO:0007669"/>
    <property type="project" value="UniProtKB-KW"/>
</dbReference>
<sequence length="287" mass="30258">MEWANTIVQGILLGGLYAMFAAGLSLIFGIMRLVNIAHGDLIVLAAYVALLVTEALGINPLLSLVIVIPVMALFGYVLQRAILNPTLGDDLLPPLLVTFGLSIIIQNGLLELFTADSRKLNAGPIEIASIQIAQGISIGILPLIQFLVAIAIIGTLQILFYRTAIGRAFRATSDDQSTAQLMGLDNRHVFGLAMALSLAIVAVAGVFLAVRTNFDPSIGPARLIFGFEAVIIGGLGSMWGTLAGGIILGVSQAIGAQLDPGWNLLAGHLVFLFILAVRPQGLFPKVQ</sequence>
<dbReference type="GO" id="GO:0005886">
    <property type="term" value="C:plasma membrane"/>
    <property type="evidence" value="ECO:0007669"/>
    <property type="project" value="UniProtKB-SubCell"/>
</dbReference>
<evidence type="ECO:0000256" key="7">
    <source>
        <dbReference type="ARBA" id="ARBA00023136"/>
    </source>
</evidence>
<dbReference type="KEGG" id="psin:CAK95_14825"/>
<keyword evidence="7" id="KW-0472">Membrane</keyword>
<reference evidence="9 10" key="1">
    <citation type="submission" date="2017-05" db="EMBL/GenBank/DDBJ databases">
        <title>Full genome sequence of Pseudorhodoplanes sinuspersici.</title>
        <authorList>
            <person name="Dastgheib S.M.M."/>
            <person name="Shavandi M."/>
            <person name="Tirandaz H."/>
        </authorList>
    </citation>
    <scope>NUCLEOTIDE SEQUENCE [LARGE SCALE GENOMIC DNA]</scope>
    <source>
        <strain evidence="9 10">RIPI110</strain>
    </source>
</reference>
<keyword evidence="10" id="KW-1185">Reference proteome</keyword>
<dbReference type="InterPro" id="IPR052157">
    <property type="entry name" value="BCAA_transport_permease"/>
</dbReference>
<dbReference type="OrthoDB" id="9807115at2"/>
<dbReference type="Pfam" id="PF02653">
    <property type="entry name" value="BPD_transp_2"/>
    <property type="match status" value="1"/>
</dbReference>
<protein>
    <submittedName>
        <fullName evidence="9">Branched-chain amino acid ABC transporter permease</fullName>
    </submittedName>
</protein>
<dbReference type="PANTHER" id="PTHR11795:SF445">
    <property type="entry name" value="AMINO ACID ABC TRANSPORTER PERMEASE PROTEIN"/>
    <property type="match status" value="1"/>
</dbReference>
<evidence type="ECO:0000256" key="3">
    <source>
        <dbReference type="ARBA" id="ARBA00022475"/>
    </source>
</evidence>
<keyword evidence="5" id="KW-0029">Amino-acid transport</keyword>